<accession>A0A0D7AD39</accession>
<organism evidence="1 2">
    <name type="scientific">Fistulina hepatica ATCC 64428</name>
    <dbReference type="NCBI Taxonomy" id="1128425"/>
    <lineage>
        <taxon>Eukaryota</taxon>
        <taxon>Fungi</taxon>
        <taxon>Dikarya</taxon>
        <taxon>Basidiomycota</taxon>
        <taxon>Agaricomycotina</taxon>
        <taxon>Agaricomycetes</taxon>
        <taxon>Agaricomycetidae</taxon>
        <taxon>Agaricales</taxon>
        <taxon>Fistulinaceae</taxon>
        <taxon>Fistulina</taxon>
    </lineage>
</organism>
<gene>
    <name evidence="1" type="ORF">FISHEDRAFT_43053</name>
</gene>
<reference evidence="1 2" key="1">
    <citation type="journal article" date="2015" name="Fungal Genet. Biol.">
        <title>Evolution of novel wood decay mechanisms in Agaricales revealed by the genome sequences of Fistulina hepatica and Cylindrobasidium torrendii.</title>
        <authorList>
            <person name="Floudas D."/>
            <person name="Held B.W."/>
            <person name="Riley R."/>
            <person name="Nagy L.G."/>
            <person name="Koehler G."/>
            <person name="Ransdell A.S."/>
            <person name="Younus H."/>
            <person name="Chow J."/>
            <person name="Chiniquy J."/>
            <person name="Lipzen A."/>
            <person name="Tritt A."/>
            <person name="Sun H."/>
            <person name="Haridas S."/>
            <person name="LaButti K."/>
            <person name="Ohm R.A."/>
            <person name="Kues U."/>
            <person name="Blanchette R.A."/>
            <person name="Grigoriev I.V."/>
            <person name="Minto R.E."/>
            <person name="Hibbett D.S."/>
        </authorList>
    </citation>
    <scope>NUCLEOTIDE SEQUENCE [LARGE SCALE GENOMIC DNA]</scope>
    <source>
        <strain evidence="1 2">ATCC 64428</strain>
    </source>
</reference>
<keyword evidence="1" id="KW-0378">Hydrolase</keyword>
<evidence type="ECO:0000313" key="1">
    <source>
        <dbReference type="EMBL" id="KIY48600.1"/>
    </source>
</evidence>
<proteinExistence type="predicted"/>
<dbReference type="InterPro" id="IPR027417">
    <property type="entry name" value="P-loop_NTPase"/>
</dbReference>
<dbReference type="GO" id="GO:0016787">
    <property type="term" value="F:hydrolase activity"/>
    <property type="evidence" value="ECO:0007669"/>
    <property type="project" value="UniProtKB-KW"/>
</dbReference>
<feature type="non-terminal residue" evidence="1">
    <location>
        <position position="467"/>
    </location>
</feature>
<sequence length="467" mass="51204">MNNSAQLNFLRSTRSYAQGQALKHETTTAPVVTIGALRSSSDSFPDSALLGFVKEEIHEPGDDVEEDGRIFMNTGTPMSTILCGVQGAGKSHTLSCILESALIKDDRIGTQSHALAALAFHFDREYVDRPCEAAHLAVPSAPGEPCVQKVTVLVSRSNLSRMKRIYGSIPGVTVFPLQLRESHLNAERMKVMMGLENVEALPLYMYQVRSIMREMVTASGGYFNYSVFKQRVAAANFTPIQRQMLGLRFTVLDSYISNGKQEDAPDIESHFAQGALVIVDLTDPFVDDKDAGLMFNMILSLFVEWKTQAGKIAVLDEAHKYLTNDDAACLNRTLNSLIRQQRHLGIRVVISTQEPTVIPPSIFDLTDVVIAHRFSSPAWVKHVAQHVSIDNGSSASRVGIPWHETVMTLPTGSALLFAPKGLVSSAEVSFAPSSAARQSIIRHLGTDFLQVYIRQRITQDGGASIMA</sequence>
<keyword evidence="2" id="KW-1185">Reference proteome</keyword>
<dbReference type="OrthoDB" id="2316594at2759"/>
<dbReference type="Gene3D" id="3.40.50.300">
    <property type="entry name" value="P-loop containing nucleotide triphosphate hydrolases"/>
    <property type="match status" value="1"/>
</dbReference>
<dbReference type="EMBL" id="KN881832">
    <property type="protein sequence ID" value="KIY48600.1"/>
    <property type="molecule type" value="Genomic_DNA"/>
</dbReference>
<dbReference type="SUPFAM" id="SSF52540">
    <property type="entry name" value="P-loop containing nucleoside triphosphate hydrolases"/>
    <property type="match status" value="1"/>
</dbReference>
<evidence type="ECO:0000313" key="2">
    <source>
        <dbReference type="Proteomes" id="UP000054144"/>
    </source>
</evidence>
<name>A0A0D7AD39_9AGAR</name>
<protein>
    <submittedName>
        <fullName evidence="1">p-loop containing nucleoside triphosphate hydrolase protein</fullName>
    </submittedName>
</protein>
<dbReference type="Proteomes" id="UP000054144">
    <property type="component" value="Unassembled WGS sequence"/>
</dbReference>
<dbReference type="AlphaFoldDB" id="A0A0D7AD39"/>